<evidence type="ECO:0000256" key="1">
    <source>
        <dbReference type="ARBA" id="ARBA00022622"/>
    </source>
</evidence>
<dbReference type="PANTHER" id="PTHR33021">
    <property type="entry name" value="BLUE COPPER PROTEIN"/>
    <property type="match status" value="1"/>
</dbReference>
<sequence>MASNGLLKVGATALLLVMMATVQAAVAVTYTVGGASQWDSGVDYTSWVTGKTFRVGDTLEFKYGPSHSVDVVDKSGYDACDGSSASENHSDGDTEIELKTVGTKYYICPTSGHCESGMKLAVTVLASVSSPDTPPPPVTPPVAPSPAPDSPLSDGTHEADSGSTTPPPHAPPSRGVNSGLVSYIAMCVDNGLMS</sequence>
<evidence type="ECO:0000256" key="4">
    <source>
        <dbReference type="ARBA" id="ARBA00023180"/>
    </source>
</evidence>
<dbReference type="AlphaFoldDB" id="A0A6D2K2C3"/>
<evidence type="ECO:0000256" key="3">
    <source>
        <dbReference type="ARBA" id="ARBA00023008"/>
    </source>
</evidence>
<reference evidence="8" key="1">
    <citation type="submission" date="2020-01" db="EMBL/GenBank/DDBJ databases">
        <authorList>
            <person name="Mishra B."/>
        </authorList>
    </citation>
    <scope>NUCLEOTIDE SEQUENCE [LARGE SCALE GENOMIC DNA]</scope>
</reference>
<dbReference type="Pfam" id="PF02298">
    <property type="entry name" value="Cu_bind_like"/>
    <property type="match status" value="1"/>
</dbReference>
<keyword evidence="2" id="KW-0479">Metal-binding</keyword>
<dbReference type="GO" id="GO:0046872">
    <property type="term" value="F:metal ion binding"/>
    <property type="evidence" value="ECO:0007669"/>
    <property type="project" value="UniProtKB-KW"/>
</dbReference>
<dbReference type="GO" id="GO:0098552">
    <property type="term" value="C:side of membrane"/>
    <property type="evidence" value="ECO:0007669"/>
    <property type="project" value="UniProtKB-KW"/>
</dbReference>
<comment type="caution">
    <text evidence="8">The sequence shown here is derived from an EMBL/GenBank/DDBJ whole genome shotgun (WGS) entry which is preliminary data.</text>
</comment>
<keyword evidence="3" id="KW-0186">Copper</keyword>
<dbReference type="InterPro" id="IPR008972">
    <property type="entry name" value="Cupredoxin"/>
</dbReference>
<keyword evidence="6" id="KW-0732">Signal</keyword>
<dbReference type="PANTHER" id="PTHR33021:SF350">
    <property type="entry name" value="UCLACYANIN-2"/>
    <property type="match status" value="1"/>
</dbReference>
<evidence type="ECO:0000313" key="8">
    <source>
        <dbReference type="EMBL" id="CAA7050628.1"/>
    </source>
</evidence>
<evidence type="ECO:0000313" key="9">
    <source>
        <dbReference type="Proteomes" id="UP000467841"/>
    </source>
</evidence>
<organism evidence="8 9">
    <name type="scientific">Microthlaspi erraticum</name>
    <dbReference type="NCBI Taxonomy" id="1685480"/>
    <lineage>
        <taxon>Eukaryota</taxon>
        <taxon>Viridiplantae</taxon>
        <taxon>Streptophyta</taxon>
        <taxon>Embryophyta</taxon>
        <taxon>Tracheophyta</taxon>
        <taxon>Spermatophyta</taxon>
        <taxon>Magnoliopsida</taxon>
        <taxon>eudicotyledons</taxon>
        <taxon>Gunneridae</taxon>
        <taxon>Pentapetalae</taxon>
        <taxon>rosids</taxon>
        <taxon>malvids</taxon>
        <taxon>Brassicales</taxon>
        <taxon>Brassicaceae</taxon>
        <taxon>Coluteocarpeae</taxon>
        <taxon>Microthlaspi</taxon>
    </lineage>
</organism>
<keyword evidence="1" id="KW-0336">GPI-anchor</keyword>
<keyword evidence="1" id="KW-0472">Membrane</keyword>
<evidence type="ECO:0000256" key="5">
    <source>
        <dbReference type="SAM" id="MobiDB-lite"/>
    </source>
</evidence>
<keyword evidence="4" id="KW-0325">Glycoprotein</keyword>
<feature type="chain" id="PRO_5025344419" description="Phytocyanin domain-containing protein" evidence="6">
    <location>
        <begin position="25"/>
        <end position="194"/>
    </location>
</feature>
<keyword evidence="9" id="KW-1185">Reference proteome</keyword>
<feature type="domain" description="Phytocyanin" evidence="7">
    <location>
        <begin position="28"/>
        <end position="126"/>
    </location>
</feature>
<evidence type="ECO:0000256" key="2">
    <source>
        <dbReference type="ARBA" id="ARBA00022723"/>
    </source>
</evidence>
<dbReference type="InterPro" id="IPR003245">
    <property type="entry name" value="Phytocyanin_dom"/>
</dbReference>
<dbReference type="SUPFAM" id="SSF49503">
    <property type="entry name" value="Cupredoxins"/>
    <property type="match status" value="1"/>
</dbReference>
<evidence type="ECO:0000259" key="7">
    <source>
        <dbReference type="PROSITE" id="PS51485"/>
    </source>
</evidence>
<gene>
    <name evidence="8" type="ORF">MERR_LOCUS37863</name>
</gene>
<dbReference type="EMBL" id="CACVBM020001451">
    <property type="protein sequence ID" value="CAA7050628.1"/>
    <property type="molecule type" value="Genomic_DNA"/>
</dbReference>
<dbReference type="PROSITE" id="PS51485">
    <property type="entry name" value="PHYTOCYANIN"/>
    <property type="match status" value="1"/>
</dbReference>
<feature type="signal peptide" evidence="6">
    <location>
        <begin position="1"/>
        <end position="24"/>
    </location>
</feature>
<keyword evidence="1" id="KW-0449">Lipoprotein</keyword>
<protein>
    <recommendedName>
        <fullName evidence="7">Phytocyanin domain-containing protein</fullName>
    </recommendedName>
</protein>
<feature type="region of interest" description="Disordered" evidence="5">
    <location>
        <begin position="129"/>
        <end position="176"/>
    </location>
</feature>
<dbReference type="OrthoDB" id="686200at2759"/>
<dbReference type="GO" id="GO:0005886">
    <property type="term" value="C:plasma membrane"/>
    <property type="evidence" value="ECO:0007669"/>
    <property type="project" value="TreeGrafter"/>
</dbReference>
<evidence type="ECO:0000256" key="6">
    <source>
        <dbReference type="SAM" id="SignalP"/>
    </source>
</evidence>
<dbReference type="FunFam" id="2.60.40.420:FF:000003">
    <property type="entry name" value="Blue copper"/>
    <property type="match status" value="1"/>
</dbReference>
<dbReference type="Proteomes" id="UP000467841">
    <property type="component" value="Unassembled WGS sequence"/>
</dbReference>
<dbReference type="Gene3D" id="2.60.40.420">
    <property type="entry name" value="Cupredoxins - blue copper proteins"/>
    <property type="match status" value="1"/>
</dbReference>
<feature type="compositionally biased region" description="Pro residues" evidence="5">
    <location>
        <begin position="132"/>
        <end position="149"/>
    </location>
</feature>
<dbReference type="GO" id="GO:0009055">
    <property type="term" value="F:electron transfer activity"/>
    <property type="evidence" value="ECO:0007669"/>
    <property type="project" value="InterPro"/>
</dbReference>
<accession>A0A6D2K2C3</accession>
<dbReference type="CDD" id="cd04216">
    <property type="entry name" value="Phytocyanin"/>
    <property type="match status" value="1"/>
</dbReference>
<proteinExistence type="predicted"/>
<name>A0A6D2K2C3_9BRAS</name>
<dbReference type="InterPro" id="IPR039391">
    <property type="entry name" value="Phytocyanin-like"/>
</dbReference>